<dbReference type="InterPro" id="IPR051691">
    <property type="entry name" value="Metab_Enz_Cyan_OpOx_G3PDH"/>
</dbReference>
<reference evidence="5 6" key="1">
    <citation type="submission" date="2018-07" db="EMBL/GenBank/DDBJ databases">
        <title>Genome guided investigation of antibiotics producing actinomycetales strain isolated from a Macau mangrove ecosystem.</title>
        <authorList>
            <person name="Hu D."/>
        </authorList>
    </citation>
    <scope>NUCLEOTIDE SEQUENCE [LARGE SCALE GENOMIC DNA]</scope>
    <source>
        <strain evidence="5 6">2297</strain>
    </source>
</reference>
<dbReference type="Pfam" id="PF07992">
    <property type="entry name" value="Pyr_redox_2"/>
    <property type="match status" value="1"/>
</dbReference>
<dbReference type="EMBL" id="QQBH01000058">
    <property type="protein sequence ID" value="RDD83934.1"/>
    <property type="molecule type" value="Genomic_DNA"/>
</dbReference>
<dbReference type="InterPro" id="IPR041854">
    <property type="entry name" value="BFD-like_2Fe2S-bd_dom_sf"/>
</dbReference>
<feature type="compositionally biased region" description="Basic and acidic residues" evidence="2">
    <location>
        <begin position="501"/>
        <end position="517"/>
    </location>
</feature>
<evidence type="ECO:0000313" key="6">
    <source>
        <dbReference type="Proteomes" id="UP000253742"/>
    </source>
</evidence>
<sequence length="598" mass="61466">MGTDLVVVGAGPAGLAAALAADARGVRVTVLDGADRPGGQYYRQPADELNARRPKALHHQWRTWERLRDGLAASGVRVLTDHHVWYVEARSGGFAVHALLGPDQQEPVTVHTGAVLLATGGHEHVLPFPGWTLPGVVTAGGAQAMLKGGLVVPGHTAVVAGTGPLLLPVAAGLAAAGVRVAALVESADPRHVARQARALAGKAPEAAGYAARLLRHRVRPRTRHAVVRAHGDDRLTGVTVAALDAGGRVRRGTGRHLPCDTLAVGHGMLPHTDLADGLGCRMHGPAVAVDAEQRTSVPGVWAAGETTGIGGAQLSLAEGHIAGVSIAARLRGTAPDPARWAPAAGRRADLRRSADALAAAFAPPAGWTAQVTDDTLVCRCEEVTAGAVREAVEELGAGDVRTVKLLTRAGMGWCQGRMCGAAVAGLCDREPGPARRPFAHPVPLGVLAGLHPGQDAGETTLAGEAPHTEETWHAAQARHAAHAPLTEEGRHVEQAPPLEGPRSEEAPTPDEGTHREQAPPPEAPPPADDAPRPAEAAPSETSPSAQEPPPPEEAPPPEASPSAQEPPPPEGASPPEASPSAQEPPPREEAPPPQASPH</sequence>
<dbReference type="InterPro" id="IPR007419">
    <property type="entry name" value="BFD-like_2Fe2S-bd_dom"/>
</dbReference>
<evidence type="ECO:0000256" key="1">
    <source>
        <dbReference type="ARBA" id="ARBA00023002"/>
    </source>
</evidence>
<dbReference type="PANTHER" id="PTHR42949">
    <property type="entry name" value="ANAEROBIC GLYCEROL-3-PHOSPHATE DEHYDROGENASE SUBUNIT B"/>
    <property type="match status" value="1"/>
</dbReference>
<evidence type="ECO:0000259" key="3">
    <source>
        <dbReference type="Pfam" id="PF04324"/>
    </source>
</evidence>
<evidence type="ECO:0000313" key="5">
    <source>
        <dbReference type="EMBL" id="RDD83934.1"/>
    </source>
</evidence>
<evidence type="ECO:0000256" key="2">
    <source>
        <dbReference type="SAM" id="MobiDB-lite"/>
    </source>
</evidence>
<dbReference type="SUPFAM" id="SSF51905">
    <property type="entry name" value="FAD/NAD(P)-binding domain"/>
    <property type="match status" value="1"/>
</dbReference>
<dbReference type="InterPro" id="IPR023753">
    <property type="entry name" value="FAD/NAD-binding_dom"/>
</dbReference>
<dbReference type="Proteomes" id="UP000253742">
    <property type="component" value="Unassembled WGS sequence"/>
</dbReference>
<dbReference type="AlphaFoldDB" id="A0A369UT51"/>
<dbReference type="Gene3D" id="1.10.10.1100">
    <property type="entry name" value="BFD-like [2Fe-2S]-binding domain"/>
    <property type="match status" value="1"/>
</dbReference>
<dbReference type="PRINTS" id="PR00411">
    <property type="entry name" value="PNDRDTASEI"/>
</dbReference>
<feature type="compositionally biased region" description="Low complexity" evidence="2">
    <location>
        <begin position="533"/>
        <end position="545"/>
    </location>
</feature>
<feature type="compositionally biased region" description="Pro residues" evidence="2">
    <location>
        <begin position="546"/>
        <end position="572"/>
    </location>
</feature>
<dbReference type="OrthoDB" id="9801699at2"/>
<dbReference type="CDD" id="cd19946">
    <property type="entry name" value="GlpA-like_Fer2_BFD-like"/>
    <property type="match status" value="1"/>
</dbReference>
<proteinExistence type="predicted"/>
<dbReference type="PANTHER" id="PTHR42949:SF3">
    <property type="entry name" value="ANAEROBIC GLYCEROL-3-PHOSPHATE DEHYDROGENASE SUBUNIT B"/>
    <property type="match status" value="1"/>
</dbReference>
<dbReference type="PRINTS" id="PR00368">
    <property type="entry name" value="FADPNR"/>
</dbReference>
<evidence type="ECO:0000259" key="4">
    <source>
        <dbReference type="Pfam" id="PF07992"/>
    </source>
</evidence>
<dbReference type="Gene3D" id="3.50.50.60">
    <property type="entry name" value="FAD/NAD(P)-binding domain"/>
    <property type="match status" value="2"/>
</dbReference>
<feature type="non-terminal residue" evidence="5">
    <location>
        <position position="598"/>
    </location>
</feature>
<keyword evidence="1" id="KW-0560">Oxidoreductase</keyword>
<comment type="caution">
    <text evidence="5">The sequence shown here is derived from an EMBL/GenBank/DDBJ whole genome shotgun (WGS) entry which is preliminary data.</text>
</comment>
<dbReference type="GO" id="GO:0016491">
    <property type="term" value="F:oxidoreductase activity"/>
    <property type="evidence" value="ECO:0007669"/>
    <property type="project" value="UniProtKB-KW"/>
</dbReference>
<feature type="region of interest" description="Disordered" evidence="2">
    <location>
        <begin position="494"/>
        <end position="598"/>
    </location>
</feature>
<accession>A0A369UT51</accession>
<name>A0A369UT51_9ACTN</name>
<feature type="domain" description="BFD-like [2Fe-2S]-binding" evidence="3">
    <location>
        <begin position="376"/>
        <end position="426"/>
    </location>
</feature>
<gene>
    <name evidence="5" type="ORF">DVZ84_37830</name>
</gene>
<protein>
    <submittedName>
        <fullName evidence="5">FAD-dependent oxidoreductase</fullName>
    </submittedName>
</protein>
<organism evidence="5 6">
    <name type="scientific">Streptomyces parvulus</name>
    <dbReference type="NCBI Taxonomy" id="146923"/>
    <lineage>
        <taxon>Bacteria</taxon>
        <taxon>Bacillati</taxon>
        <taxon>Actinomycetota</taxon>
        <taxon>Actinomycetes</taxon>
        <taxon>Kitasatosporales</taxon>
        <taxon>Streptomycetaceae</taxon>
        <taxon>Streptomyces</taxon>
    </lineage>
</organism>
<dbReference type="Pfam" id="PF04324">
    <property type="entry name" value="Fer2_BFD"/>
    <property type="match status" value="1"/>
</dbReference>
<dbReference type="InterPro" id="IPR036188">
    <property type="entry name" value="FAD/NAD-bd_sf"/>
</dbReference>
<feature type="domain" description="FAD/NAD(P)-binding" evidence="4">
    <location>
        <begin position="4"/>
        <end position="315"/>
    </location>
</feature>
<feature type="compositionally biased region" description="Pro residues" evidence="2">
    <location>
        <begin position="518"/>
        <end position="528"/>
    </location>
</feature>